<feature type="transmembrane region" description="Helical" evidence="4">
    <location>
        <begin position="214"/>
        <end position="230"/>
    </location>
</feature>
<reference evidence="6 7" key="1">
    <citation type="submission" date="2023-05" db="EMBL/GenBank/DDBJ databases">
        <title>Gordonibacter KGMB12511T sp. nov., isolated from faeces of healthy Korean.</title>
        <authorList>
            <person name="Kim H.S."/>
            <person name="Kim J.-S."/>
            <person name="Suh M.K."/>
            <person name="Eom M.K."/>
            <person name="Do H.E."/>
            <person name="Lee J.-S."/>
        </authorList>
    </citation>
    <scope>NUCLEOTIDE SEQUENCE [LARGE SCALE GENOMIC DNA]</scope>
    <source>
        <strain evidence="6 7">KGMB12511</strain>
    </source>
</reference>
<dbReference type="InterPro" id="IPR000792">
    <property type="entry name" value="Tscrpt_reg_LuxR_C"/>
</dbReference>
<dbReference type="PANTHER" id="PTHR44688">
    <property type="entry name" value="DNA-BINDING TRANSCRIPTIONAL ACTIVATOR DEVR_DOSR"/>
    <property type="match status" value="1"/>
</dbReference>
<evidence type="ECO:0000256" key="3">
    <source>
        <dbReference type="ARBA" id="ARBA00023163"/>
    </source>
</evidence>
<dbReference type="PROSITE" id="PS50043">
    <property type="entry name" value="HTH_LUXR_2"/>
    <property type="match status" value="1"/>
</dbReference>
<dbReference type="SUPFAM" id="SSF46894">
    <property type="entry name" value="C-terminal effector domain of the bipartite response regulators"/>
    <property type="match status" value="1"/>
</dbReference>
<feature type="transmembrane region" description="Helical" evidence="4">
    <location>
        <begin position="365"/>
        <end position="387"/>
    </location>
</feature>
<dbReference type="InterPro" id="IPR036388">
    <property type="entry name" value="WH-like_DNA-bd_sf"/>
</dbReference>
<dbReference type="RefSeq" id="WP_283832730.1">
    <property type="nucleotide sequence ID" value="NZ_JASJEU010000022.1"/>
</dbReference>
<feature type="transmembrane region" description="Helical" evidence="4">
    <location>
        <begin position="43"/>
        <end position="68"/>
    </location>
</feature>
<keyword evidence="2" id="KW-0238">DNA-binding</keyword>
<evidence type="ECO:0000313" key="6">
    <source>
        <dbReference type="EMBL" id="MDJ1651385.1"/>
    </source>
</evidence>
<keyword evidence="4" id="KW-1133">Transmembrane helix</keyword>
<evidence type="ECO:0000256" key="2">
    <source>
        <dbReference type="ARBA" id="ARBA00023125"/>
    </source>
</evidence>
<evidence type="ECO:0000256" key="4">
    <source>
        <dbReference type="SAM" id="Phobius"/>
    </source>
</evidence>
<protein>
    <submittedName>
        <fullName evidence="6">LuxR C-terminal-related transcriptional regulator</fullName>
    </submittedName>
</protein>
<dbReference type="InterPro" id="IPR016032">
    <property type="entry name" value="Sig_transdc_resp-reg_C-effctor"/>
</dbReference>
<sequence>MGAKRNEEGGGAFSGWRLLGLAFWQAWQMMAMCTDTVIPATGAFVFAGNTVLLVLVLMTVGYVAAIALSRRFSPFVARRSCFVAAGGLTAVGTLLVPVALTLGAVTGAGSGAEGAWFAVFVVGAAALAFGNALLLIMWGELWSALATGRVGRHLYVSYTFAFVLFFIGYALPRPAAVAFTAALPVISACVLHACKKEPRREPSVLPLDVKTIPVVRILACILVISVVYGLSQGMVNTFAEGDSAFMGKTLLLAGLAIAAITLSMVVAPSSAEPLALYRPVIPAMMAGLILLLLLPAPYRFVGAGLVIMGVYCLDMFMMLVSTDVAFRGRIPVALSFGLVILCARTGTLIGSVAADGLLGSEAWSAALRTDVFLLGVLALTFVGMLFFTQADVQKLYATPRAQAAEATLEQKCAHIASLCRLTNRESEVLVLLARGRTVRYICDELSIAQGTAKHHVSNIYRKVGVFDRQGLLDTIEQGGVGLGAWS</sequence>
<dbReference type="Pfam" id="PF00196">
    <property type="entry name" value="GerE"/>
    <property type="match status" value="1"/>
</dbReference>
<keyword evidence="1" id="KW-0805">Transcription regulation</keyword>
<evidence type="ECO:0000256" key="1">
    <source>
        <dbReference type="ARBA" id="ARBA00023015"/>
    </source>
</evidence>
<feature type="transmembrane region" description="Helical" evidence="4">
    <location>
        <begin position="115"/>
        <end position="138"/>
    </location>
</feature>
<proteinExistence type="predicted"/>
<dbReference type="PRINTS" id="PR00038">
    <property type="entry name" value="HTHLUXR"/>
</dbReference>
<feature type="transmembrane region" description="Helical" evidence="4">
    <location>
        <begin position="250"/>
        <end position="268"/>
    </location>
</feature>
<dbReference type="Proteomes" id="UP001232750">
    <property type="component" value="Unassembled WGS sequence"/>
</dbReference>
<feature type="transmembrane region" description="Helical" evidence="4">
    <location>
        <begin position="332"/>
        <end position="353"/>
    </location>
</feature>
<feature type="transmembrane region" description="Helical" evidence="4">
    <location>
        <begin position="80"/>
        <end position="103"/>
    </location>
</feature>
<feature type="transmembrane region" description="Helical" evidence="4">
    <location>
        <begin position="150"/>
        <end position="169"/>
    </location>
</feature>
<comment type="caution">
    <text evidence="6">The sequence shown here is derived from an EMBL/GenBank/DDBJ whole genome shotgun (WGS) entry which is preliminary data.</text>
</comment>
<keyword evidence="7" id="KW-1185">Reference proteome</keyword>
<evidence type="ECO:0000313" key="7">
    <source>
        <dbReference type="Proteomes" id="UP001232750"/>
    </source>
</evidence>
<dbReference type="PANTHER" id="PTHR44688:SF16">
    <property type="entry name" value="DNA-BINDING TRANSCRIPTIONAL ACTIVATOR DEVR_DOSR"/>
    <property type="match status" value="1"/>
</dbReference>
<feature type="transmembrane region" description="Helical" evidence="4">
    <location>
        <begin position="275"/>
        <end position="294"/>
    </location>
</feature>
<keyword evidence="3" id="KW-0804">Transcription</keyword>
<feature type="transmembrane region" description="Helical" evidence="4">
    <location>
        <begin position="12"/>
        <end position="31"/>
    </location>
</feature>
<accession>A0ABT7DPB9</accession>
<gene>
    <name evidence="6" type="ORF">QNJ86_11280</name>
</gene>
<organism evidence="6 7">
    <name type="scientific">Gordonibacter faecis</name>
    <dbReference type="NCBI Taxonomy" id="3047475"/>
    <lineage>
        <taxon>Bacteria</taxon>
        <taxon>Bacillati</taxon>
        <taxon>Actinomycetota</taxon>
        <taxon>Coriobacteriia</taxon>
        <taxon>Eggerthellales</taxon>
        <taxon>Eggerthellaceae</taxon>
        <taxon>Gordonibacter</taxon>
    </lineage>
</organism>
<dbReference type="EMBL" id="JASJEU010000022">
    <property type="protein sequence ID" value="MDJ1651385.1"/>
    <property type="molecule type" value="Genomic_DNA"/>
</dbReference>
<feature type="transmembrane region" description="Helical" evidence="4">
    <location>
        <begin position="300"/>
        <end position="320"/>
    </location>
</feature>
<feature type="domain" description="HTH luxR-type" evidence="5">
    <location>
        <begin position="414"/>
        <end position="479"/>
    </location>
</feature>
<keyword evidence="4" id="KW-0812">Transmembrane</keyword>
<dbReference type="CDD" id="cd06170">
    <property type="entry name" value="LuxR_C_like"/>
    <property type="match status" value="1"/>
</dbReference>
<evidence type="ECO:0000259" key="5">
    <source>
        <dbReference type="PROSITE" id="PS50043"/>
    </source>
</evidence>
<keyword evidence="4" id="KW-0472">Membrane</keyword>
<feature type="transmembrane region" description="Helical" evidence="4">
    <location>
        <begin position="175"/>
        <end position="194"/>
    </location>
</feature>
<dbReference type="Gene3D" id="1.10.10.10">
    <property type="entry name" value="Winged helix-like DNA-binding domain superfamily/Winged helix DNA-binding domain"/>
    <property type="match status" value="1"/>
</dbReference>
<name>A0ABT7DPB9_9ACTN</name>
<dbReference type="SMART" id="SM00421">
    <property type="entry name" value="HTH_LUXR"/>
    <property type="match status" value="1"/>
</dbReference>